<dbReference type="GO" id="GO:0043065">
    <property type="term" value="P:positive regulation of apoptotic process"/>
    <property type="evidence" value="ECO:0007669"/>
    <property type="project" value="UniProtKB-ARBA"/>
</dbReference>
<dbReference type="CDD" id="cd00032">
    <property type="entry name" value="CASc"/>
    <property type="match status" value="1"/>
</dbReference>
<dbReference type="InterPro" id="IPR029030">
    <property type="entry name" value="Caspase-like_dom_sf"/>
</dbReference>
<dbReference type="InterPro" id="IPR011600">
    <property type="entry name" value="Pept_C14_caspase"/>
</dbReference>
<evidence type="ECO:0000313" key="20">
    <source>
        <dbReference type="Proteomes" id="UP000257200"/>
    </source>
</evidence>
<organism evidence="19 20">
    <name type="scientific">Acanthochromis polyacanthus</name>
    <name type="common">spiny chromis</name>
    <dbReference type="NCBI Taxonomy" id="80966"/>
    <lineage>
        <taxon>Eukaryota</taxon>
        <taxon>Metazoa</taxon>
        <taxon>Chordata</taxon>
        <taxon>Craniata</taxon>
        <taxon>Vertebrata</taxon>
        <taxon>Euteleostomi</taxon>
        <taxon>Actinopterygii</taxon>
        <taxon>Neopterygii</taxon>
        <taxon>Teleostei</taxon>
        <taxon>Neoteleostei</taxon>
        <taxon>Acanthomorphata</taxon>
        <taxon>Ovalentaria</taxon>
        <taxon>Pomacentridae</taxon>
        <taxon>Acanthochromis</taxon>
    </lineage>
</organism>
<dbReference type="GO" id="GO:0005737">
    <property type="term" value="C:cytoplasm"/>
    <property type="evidence" value="ECO:0007669"/>
    <property type="project" value="UniProtKB-SubCell"/>
</dbReference>
<keyword evidence="5" id="KW-0597">Phosphoprotein</keyword>
<evidence type="ECO:0000313" key="19">
    <source>
        <dbReference type="Ensembl" id="ENSAPOP00000020227.1"/>
    </source>
</evidence>
<dbReference type="GO" id="GO:0006915">
    <property type="term" value="P:apoptotic process"/>
    <property type="evidence" value="ECO:0007669"/>
    <property type="project" value="UniProtKB-KW"/>
</dbReference>
<dbReference type="PROSITE" id="PS50208">
    <property type="entry name" value="CASPASE_P20"/>
    <property type="match status" value="1"/>
</dbReference>
<evidence type="ECO:0000256" key="3">
    <source>
        <dbReference type="ARBA" id="ARBA00010134"/>
    </source>
</evidence>
<dbReference type="PANTHER" id="PTHR48169">
    <property type="entry name" value="DED DOMAIN-CONTAINING PROTEIN"/>
    <property type="match status" value="1"/>
</dbReference>
<evidence type="ECO:0000256" key="1">
    <source>
        <dbReference type="ARBA" id="ARBA00004123"/>
    </source>
</evidence>
<evidence type="ECO:0000256" key="13">
    <source>
        <dbReference type="ARBA" id="ARBA00051626"/>
    </source>
</evidence>
<dbReference type="InterPro" id="IPR033139">
    <property type="entry name" value="Caspase_cys_AS"/>
</dbReference>
<dbReference type="FunFam" id="3.40.50.1460:FF:000008">
    <property type="entry name" value="caspase-8 isoform X1"/>
    <property type="match status" value="1"/>
</dbReference>
<dbReference type="EC" id="3.4.22.61" evidence="14"/>
<dbReference type="PRINTS" id="PR00376">
    <property type="entry name" value="IL1BCENZYME"/>
</dbReference>
<evidence type="ECO:0000256" key="12">
    <source>
        <dbReference type="ARBA" id="ARBA00023242"/>
    </source>
</evidence>
<dbReference type="PROSITE" id="PS01122">
    <property type="entry name" value="CASPASE_CYS"/>
    <property type="match status" value="1"/>
</dbReference>
<dbReference type="PROSITE" id="PS01121">
    <property type="entry name" value="CASPASE_HIS"/>
    <property type="match status" value="1"/>
</dbReference>
<dbReference type="Gene3D" id="3.40.50.1460">
    <property type="match status" value="1"/>
</dbReference>
<evidence type="ECO:0000256" key="16">
    <source>
        <dbReference type="RuleBase" id="RU003971"/>
    </source>
</evidence>
<keyword evidence="10" id="KW-0788">Thiol protease</keyword>
<dbReference type="SMART" id="SM00115">
    <property type="entry name" value="CASc"/>
    <property type="match status" value="1"/>
</dbReference>
<comment type="similarity">
    <text evidence="3 16">Belongs to the peptidase C14A family.</text>
</comment>
<keyword evidence="8" id="KW-0677">Repeat</keyword>
<evidence type="ECO:0000256" key="5">
    <source>
        <dbReference type="ARBA" id="ARBA00022553"/>
    </source>
</evidence>
<evidence type="ECO:0000259" key="17">
    <source>
        <dbReference type="PROSITE" id="PS50207"/>
    </source>
</evidence>
<dbReference type="GO" id="GO:0005886">
    <property type="term" value="C:plasma membrane"/>
    <property type="evidence" value="ECO:0007669"/>
    <property type="project" value="UniProtKB-ARBA"/>
</dbReference>
<evidence type="ECO:0000256" key="4">
    <source>
        <dbReference type="ARBA" id="ARBA00022490"/>
    </source>
</evidence>
<evidence type="ECO:0000256" key="2">
    <source>
        <dbReference type="ARBA" id="ARBA00004496"/>
    </source>
</evidence>
<comment type="subcellular location">
    <subcellularLocation>
        <location evidence="2">Cytoplasm</location>
    </subcellularLocation>
    <subcellularLocation>
        <location evidence="1">Nucleus</location>
    </subcellularLocation>
</comment>
<sequence>MNSSKRGICLIINNDNFYKSKVPLKNRKGTMVDGECLQKVFEWLGFEVQTHNDCDKRKILSLVYELSRTDHRQMDCFVCCVLSHGLEGAVCGVDGEKVMLKELTDLFDGSNCPSLAGKPKLFFIQACQGLVRQRAVPIEEDSGTPSGICSDAVRATVYIPTQADYLLGMSTVPLCISFRDKTEGTWFIQSLCQNLVQMVPRLVNHIICHMYVTGFILFKNCGLVPYSAQRLL</sequence>
<evidence type="ECO:0000256" key="10">
    <source>
        <dbReference type="ARBA" id="ARBA00022807"/>
    </source>
</evidence>
<dbReference type="InterPro" id="IPR015917">
    <property type="entry name" value="Pept_C14A"/>
</dbReference>
<evidence type="ECO:0000256" key="7">
    <source>
        <dbReference type="ARBA" id="ARBA00022703"/>
    </source>
</evidence>
<evidence type="ECO:0000256" key="6">
    <source>
        <dbReference type="ARBA" id="ARBA00022670"/>
    </source>
</evidence>
<dbReference type="GeneTree" id="ENSGT00940000160994"/>
<accession>A0A3Q1FX76</accession>
<evidence type="ECO:0000256" key="11">
    <source>
        <dbReference type="ARBA" id="ARBA00023145"/>
    </source>
</evidence>
<keyword evidence="12" id="KW-0539">Nucleus</keyword>
<dbReference type="GO" id="GO:0006508">
    <property type="term" value="P:proteolysis"/>
    <property type="evidence" value="ECO:0007669"/>
    <property type="project" value="UniProtKB-KW"/>
</dbReference>
<comment type="catalytic activity">
    <reaction evidence="13">
        <text>Strict requirement for Asp at position P1 and has a preferred cleavage sequence of (Leu/Asp/Val)-Glu-Thr-Asp-|-(Gly/Ser/Ala).</text>
        <dbReference type="EC" id="3.4.22.61"/>
    </reaction>
</comment>
<keyword evidence="7" id="KW-0053">Apoptosis</keyword>
<evidence type="ECO:0000256" key="9">
    <source>
        <dbReference type="ARBA" id="ARBA00022801"/>
    </source>
</evidence>
<proteinExistence type="inferred from homology"/>
<dbReference type="SUPFAM" id="SSF52129">
    <property type="entry name" value="Caspase-like"/>
    <property type="match status" value="1"/>
</dbReference>
<keyword evidence="9" id="KW-0378">Hydrolase</keyword>
<evidence type="ECO:0000259" key="18">
    <source>
        <dbReference type="PROSITE" id="PS50208"/>
    </source>
</evidence>
<dbReference type="PROSITE" id="PS50207">
    <property type="entry name" value="CASPASE_P10"/>
    <property type="match status" value="1"/>
</dbReference>
<dbReference type="GO" id="GO:0005634">
    <property type="term" value="C:nucleus"/>
    <property type="evidence" value="ECO:0007669"/>
    <property type="project" value="UniProtKB-SubCell"/>
</dbReference>
<evidence type="ECO:0000256" key="15">
    <source>
        <dbReference type="ARBA" id="ARBA00068172"/>
    </source>
</evidence>
<dbReference type="Ensembl" id="ENSAPOT00000030298.1">
    <property type="protein sequence ID" value="ENSAPOP00000020227.1"/>
    <property type="gene ID" value="ENSAPOG00000023761.1"/>
</dbReference>
<keyword evidence="11" id="KW-0865">Zymogen</keyword>
<protein>
    <recommendedName>
        <fullName evidence="15">Caspase-8</fullName>
        <ecNumber evidence="14">3.4.22.61</ecNumber>
    </recommendedName>
</protein>
<feature type="domain" description="Caspase family p20" evidence="18">
    <location>
        <begin position="5"/>
        <end position="131"/>
    </location>
</feature>
<keyword evidence="20" id="KW-1185">Reference proteome</keyword>
<dbReference type="STRING" id="80966.ENSAPOP00000020227"/>
<name>A0A3Q1FX76_9TELE</name>
<dbReference type="PANTHER" id="PTHR48169:SF7">
    <property type="entry name" value="CASPASE 10"/>
    <property type="match status" value="1"/>
</dbReference>
<dbReference type="InParanoid" id="A0A3Q1FX76"/>
<dbReference type="GO" id="GO:0032991">
    <property type="term" value="C:protein-containing complex"/>
    <property type="evidence" value="ECO:0007669"/>
    <property type="project" value="UniProtKB-ARBA"/>
</dbReference>
<keyword evidence="6" id="KW-0645">Protease</keyword>
<feature type="domain" description="Caspase family p10" evidence="17">
    <location>
        <begin position="155"/>
        <end position="195"/>
    </location>
</feature>
<dbReference type="GO" id="GO:0004197">
    <property type="term" value="F:cysteine-type endopeptidase activity"/>
    <property type="evidence" value="ECO:0007669"/>
    <property type="project" value="InterPro"/>
</dbReference>
<dbReference type="InterPro" id="IPR001309">
    <property type="entry name" value="Pept_C14_p20"/>
</dbReference>
<reference evidence="19" key="1">
    <citation type="submission" date="2025-08" db="UniProtKB">
        <authorList>
            <consortium name="Ensembl"/>
        </authorList>
    </citation>
    <scope>IDENTIFICATION</scope>
</reference>
<dbReference type="InterPro" id="IPR002138">
    <property type="entry name" value="Pept_C14_p10"/>
</dbReference>
<dbReference type="GO" id="GO:0051604">
    <property type="term" value="P:protein maturation"/>
    <property type="evidence" value="ECO:0007669"/>
    <property type="project" value="UniProtKB-ARBA"/>
</dbReference>
<dbReference type="AlphaFoldDB" id="A0A3Q1FX76"/>
<keyword evidence="4" id="KW-0963">Cytoplasm</keyword>
<dbReference type="InterPro" id="IPR016129">
    <property type="entry name" value="Caspase_his_AS"/>
</dbReference>
<dbReference type="Proteomes" id="UP000257200">
    <property type="component" value="Unplaced"/>
</dbReference>
<evidence type="ECO:0000256" key="14">
    <source>
        <dbReference type="ARBA" id="ARBA00066479"/>
    </source>
</evidence>
<dbReference type="Pfam" id="PF00656">
    <property type="entry name" value="Peptidase_C14"/>
    <property type="match status" value="1"/>
</dbReference>
<reference evidence="19" key="2">
    <citation type="submission" date="2025-09" db="UniProtKB">
        <authorList>
            <consortium name="Ensembl"/>
        </authorList>
    </citation>
    <scope>IDENTIFICATION</scope>
</reference>
<evidence type="ECO:0000256" key="8">
    <source>
        <dbReference type="ARBA" id="ARBA00022737"/>
    </source>
</evidence>